<dbReference type="Gene3D" id="3.40.30.10">
    <property type="entry name" value="Glutaredoxin"/>
    <property type="match status" value="1"/>
</dbReference>
<keyword evidence="5" id="KW-1185">Reference proteome</keyword>
<protein>
    <submittedName>
        <fullName evidence="4">Glutathione S-transferase family protein</fullName>
    </submittedName>
</protein>
<organism evidence="4 5">
    <name type="scientific">Pseudoalteromonas fenneropenaei</name>
    <dbReference type="NCBI Taxonomy" id="1737459"/>
    <lineage>
        <taxon>Bacteria</taxon>
        <taxon>Pseudomonadati</taxon>
        <taxon>Pseudomonadota</taxon>
        <taxon>Gammaproteobacteria</taxon>
        <taxon>Alteromonadales</taxon>
        <taxon>Pseudoalteromonadaceae</taxon>
        <taxon>Pseudoalteromonas</taxon>
    </lineage>
</organism>
<feature type="domain" description="GST N-terminal" evidence="2">
    <location>
        <begin position="1"/>
        <end position="80"/>
    </location>
</feature>
<dbReference type="InterPro" id="IPR036282">
    <property type="entry name" value="Glutathione-S-Trfase_C_sf"/>
</dbReference>
<dbReference type="InterPro" id="IPR010987">
    <property type="entry name" value="Glutathione-S-Trfase_C-like"/>
</dbReference>
<dbReference type="EMBL" id="JBHRSD010000029">
    <property type="protein sequence ID" value="MFC3033953.1"/>
    <property type="molecule type" value="Genomic_DNA"/>
</dbReference>
<evidence type="ECO:0000259" key="2">
    <source>
        <dbReference type="PROSITE" id="PS50404"/>
    </source>
</evidence>
<dbReference type="InterPro" id="IPR004045">
    <property type="entry name" value="Glutathione_S-Trfase_N"/>
</dbReference>
<proteinExistence type="predicted"/>
<reference evidence="5" key="1">
    <citation type="journal article" date="2019" name="Int. J. Syst. Evol. Microbiol.">
        <title>The Global Catalogue of Microorganisms (GCM) 10K type strain sequencing project: providing services to taxonomists for standard genome sequencing and annotation.</title>
        <authorList>
            <consortium name="The Broad Institute Genomics Platform"/>
            <consortium name="The Broad Institute Genome Sequencing Center for Infectious Disease"/>
            <person name="Wu L."/>
            <person name="Ma J."/>
        </authorList>
    </citation>
    <scope>NUCLEOTIDE SEQUENCE [LARGE SCALE GENOMIC DNA]</scope>
    <source>
        <strain evidence="5">KCTC 42730</strain>
    </source>
</reference>
<dbReference type="InterPro" id="IPR040079">
    <property type="entry name" value="Glutathione_S-Trfase"/>
</dbReference>
<feature type="domain" description="GST C-terminal" evidence="3">
    <location>
        <begin position="85"/>
        <end position="197"/>
    </location>
</feature>
<dbReference type="SUPFAM" id="SSF52833">
    <property type="entry name" value="Thioredoxin-like"/>
    <property type="match status" value="1"/>
</dbReference>
<comment type="subunit">
    <text evidence="1">Homodimer.</text>
</comment>
<name>A0ABV7CN50_9GAMM</name>
<dbReference type="PANTHER" id="PTHR43969:SF9">
    <property type="entry name" value="GLUTATHIONE S TRANSFERASE D10, ISOFORM A-RELATED"/>
    <property type="match status" value="1"/>
</dbReference>
<dbReference type="Gene3D" id="1.20.1050.10">
    <property type="match status" value="1"/>
</dbReference>
<dbReference type="SFLD" id="SFLDG00358">
    <property type="entry name" value="Main_(cytGST)"/>
    <property type="match status" value="1"/>
</dbReference>
<evidence type="ECO:0000313" key="5">
    <source>
        <dbReference type="Proteomes" id="UP001595453"/>
    </source>
</evidence>
<dbReference type="SUPFAM" id="SSF47616">
    <property type="entry name" value="GST C-terminal domain-like"/>
    <property type="match status" value="1"/>
</dbReference>
<dbReference type="RefSeq" id="WP_377126313.1">
    <property type="nucleotide sequence ID" value="NZ_JBHRSD010000029.1"/>
</dbReference>
<dbReference type="Proteomes" id="UP001595453">
    <property type="component" value="Unassembled WGS sequence"/>
</dbReference>
<dbReference type="CDD" id="cd03056">
    <property type="entry name" value="GST_N_4"/>
    <property type="match status" value="1"/>
</dbReference>
<comment type="caution">
    <text evidence="4">The sequence shown here is derived from an EMBL/GenBank/DDBJ whole genome shotgun (WGS) entry which is preliminary data.</text>
</comment>
<gene>
    <name evidence="4" type="ORF">ACFOEE_15650</name>
</gene>
<sequence length="197" mass="21826">MKLYDLTLSGNCYKVRLFAALANIDLTLVAVDFMAGEHKSAEMLALNPFGEIPILVDDKIVLRDAQAILVYLAHRYGGEAWWLGEAHLQGEVVQWLSVAANEIQHGPNTARLIEKFNAPKDKHRAIAQSKQILTLLEQHLSANSWLAAGRPTIAECAVFPYVALAEEGRISLAAYPKVNEWLLRVKQLPNFVAMPGV</sequence>
<dbReference type="CDD" id="cd03206">
    <property type="entry name" value="GST_C_7"/>
    <property type="match status" value="1"/>
</dbReference>
<dbReference type="InterPro" id="IPR036249">
    <property type="entry name" value="Thioredoxin-like_sf"/>
</dbReference>
<dbReference type="PANTHER" id="PTHR43969">
    <property type="entry name" value="GLUTATHIONE S TRANSFERASE D10, ISOFORM A-RELATED"/>
    <property type="match status" value="1"/>
</dbReference>
<evidence type="ECO:0000313" key="4">
    <source>
        <dbReference type="EMBL" id="MFC3033953.1"/>
    </source>
</evidence>
<dbReference type="PROSITE" id="PS50405">
    <property type="entry name" value="GST_CTER"/>
    <property type="match status" value="1"/>
</dbReference>
<dbReference type="SFLD" id="SFLDS00019">
    <property type="entry name" value="Glutathione_Transferase_(cytos"/>
    <property type="match status" value="1"/>
</dbReference>
<evidence type="ECO:0000256" key="1">
    <source>
        <dbReference type="ARBA" id="ARBA00011738"/>
    </source>
</evidence>
<accession>A0ABV7CN50</accession>
<dbReference type="Pfam" id="PF13410">
    <property type="entry name" value="GST_C_2"/>
    <property type="match status" value="1"/>
</dbReference>
<dbReference type="Pfam" id="PF13417">
    <property type="entry name" value="GST_N_3"/>
    <property type="match status" value="1"/>
</dbReference>
<dbReference type="PROSITE" id="PS50404">
    <property type="entry name" value="GST_NTER"/>
    <property type="match status" value="1"/>
</dbReference>
<evidence type="ECO:0000259" key="3">
    <source>
        <dbReference type="PROSITE" id="PS50405"/>
    </source>
</evidence>